<dbReference type="GO" id="GO:0003677">
    <property type="term" value="F:DNA binding"/>
    <property type="evidence" value="ECO:0007669"/>
    <property type="project" value="InterPro"/>
</dbReference>
<dbReference type="Pfam" id="PF00072">
    <property type="entry name" value="Response_reg"/>
    <property type="match status" value="1"/>
</dbReference>
<protein>
    <submittedName>
        <fullName evidence="6">Response regulator transcription factor</fullName>
    </submittedName>
</protein>
<evidence type="ECO:0000256" key="1">
    <source>
        <dbReference type="ARBA" id="ARBA00022490"/>
    </source>
</evidence>
<dbReference type="RefSeq" id="WP_185525727.1">
    <property type="nucleotide sequence ID" value="NZ_JAARWN010000003.1"/>
</dbReference>
<comment type="caution">
    <text evidence="6">The sequence shown here is derived from an EMBL/GenBank/DDBJ whole genome shotgun (WGS) entry which is preliminary data.</text>
</comment>
<dbReference type="SMART" id="SM00448">
    <property type="entry name" value="REC"/>
    <property type="match status" value="1"/>
</dbReference>
<dbReference type="Gene3D" id="3.40.50.2300">
    <property type="match status" value="1"/>
</dbReference>
<evidence type="ECO:0000256" key="3">
    <source>
        <dbReference type="ARBA" id="ARBA00023159"/>
    </source>
</evidence>
<dbReference type="AlphaFoldDB" id="A0A7X1CPD6"/>
<evidence type="ECO:0000256" key="4">
    <source>
        <dbReference type="ARBA" id="ARBA00037164"/>
    </source>
</evidence>
<feature type="domain" description="HTH LytTR-type" evidence="5">
    <location>
        <begin position="140"/>
        <end position="243"/>
    </location>
</feature>
<dbReference type="PANTHER" id="PTHR37299:SF3">
    <property type="entry name" value="STAGE 0 SPORULATION PROTEIN A HOMOLOG"/>
    <property type="match status" value="1"/>
</dbReference>
<evidence type="ECO:0000259" key="5">
    <source>
        <dbReference type="PROSITE" id="PS50930"/>
    </source>
</evidence>
<evidence type="ECO:0000313" key="6">
    <source>
        <dbReference type="EMBL" id="MBC1935846.1"/>
    </source>
</evidence>
<evidence type="ECO:0000313" key="7">
    <source>
        <dbReference type="Proteomes" id="UP000535908"/>
    </source>
</evidence>
<dbReference type="InterPro" id="IPR011006">
    <property type="entry name" value="CheY-like_superfamily"/>
</dbReference>
<keyword evidence="1" id="KW-0963">Cytoplasm</keyword>
<dbReference type="InterPro" id="IPR007492">
    <property type="entry name" value="LytTR_DNA-bd_dom"/>
</dbReference>
<keyword evidence="2" id="KW-0902">Two-component regulatory system</keyword>
<dbReference type="InterPro" id="IPR046947">
    <property type="entry name" value="LytR-like"/>
</dbReference>
<accession>A0A7X1CPD6</accession>
<proteinExistence type="predicted"/>
<sequence>MRKLYVIENESKQRENLLNLLEENKNMQSIAVTLEHDINTSEELMADIKINNESHIYFLDIDLGGRLDGIQLASKVREIDPKGIIIFVTAVRDRLFETVNLAIEPLAYLIKSNFDKVELQAKIDEIAELLRVRYEKDESLTIEVQGSIHKIQFDNIYFIETMPQSKKTIFHLKDDMLTVNMTIKALKEKLVYTNFLLELQSYIINPAKINQIDSKEGVVSFLNNDIIYAGRRTITKVKQLLALQEKE</sequence>
<dbReference type="Proteomes" id="UP000535908">
    <property type="component" value="Unassembled WGS sequence"/>
</dbReference>
<dbReference type="GO" id="GO:0000156">
    <property type="term" value="F:phosphorelay response regulator activity"/>
    <property type="evidence" value="ECO:0007669"/>
    <property type="project" value="InterPro"/>
</dbReference>
<dbReference type="InterPro" id="IPR001789">
    <property type="entry name" value="Sig_transdc_resp-reg_receiver"/>
</dbReference>
<dbReference type="Pfam" id="PF04397">
    <property type="entry name" value="LytTR"/>
    <property type="match status" value="1"/>
</dbReference>
<dbReference type="EMBL" id="JAARWN010000003">
    <property type="protein sequence ID" value="MBC1935846.1"/>
    <property type="molecule type" value="Genomic_DNA"/>
</dbReference>
<organism evidence="6 7">
    <name type="scientific">Listeria grandensis</name>
    <dbReference type="NCBI Taxonomy" id="1494963"/>
    <lineage>
        <taxon>Bacteria</taxon>
        <taxon>Bacillati</taxon>
        <taxon>Bacillota</taxon>
        <taxon>Bacilli</taxon>
        <taxon>Bacillales</taxon>
        <taxon>Listeriaceae</taxon>
        <taxon>Listeria</taxon>
    </lineage>
</organism>
<keyword evidence="3" id="KW-0010">Activator</keyword>
<gene>
    <name evidence="6" type="ORF">HCA69_05665</name>
</gene>
<dbReference type="SMART" id="SM00850">
    <property type="entry name" value="LytTR"/>
    <property type="match status" value="1"/>
</dbReference>
<dbReference type="PANTHER" id="PTHR37299">
    <property type="entry name" value="TRANSCRIPTIONAL REGULATOR-RELATED"/>
    <property type="match status" value="1"/>
</dbReference>
<evidence type="ECO:0000256" key="2">
    <source>
        <dbReference type="ARBA" id="ARBA00023012"/>
    </source>
</evidence>
<dbReference type="SUPFAM" id="SSF52172">
    <property type="entry name" value="CheY-like"/>
    <property type="match status" value="1"/>
</dbReference>
<reference evidence="6 7" key="1">
    <citation type="submission" date="2020-03" db="EMBL/GenBank/DDBJ databases">
        <title>Soil Listeria distribution.</title>
        <authorList>
            <person name="Liao J."/>
            <person name="Wiedmann M."/>
        </authorList>
    </citation>
    <scope>NUCLEOTIDE SEQUENCE [LARGE SCALE GENOMIC DNA]</scope>
    <source>
        <strain evidence="6 7">FSL L7-0741</strain>
    </source>
</reference>
<name>A0A7X1CPD6_9LIST</name>
<comment type="function">
    <text evidence="4">Required for high-level post-exponential phase expression of a series of secreted proteins.</text>
</comment>
<dbReference type="PROSITE" id="PS50930">
    <property type="entry name" value="HTH_LYTTR"/>
    <property type="match status" value="1"/>
</dbReference>
<dbReference type="Gene3D" id="2.40.50.1020">
    <property type="entry name" value="LytTr DNA-binding domain"/>
    <property type="match status" value="1"/>
</dbReference>